<comment type="similarity">
    <text evidence="7">Belongs to the ATPase delta chain family.</text>
</comment>
<keyword evidence="7" id="KW-0139">CF(1)</keyword>
<gene>
    <name evidence="7 8" type="primary">atpH</name>
    <name evidence="8" type="ORF">NF867_11620</name>
</gene>
<evidence type="ECO:0000256" key="7">
    <source>
        <dbReference type="HAMAP-Rule" id="MF_01416"/>
    </source>
</evidence>
<organism evidence="8 9">
    <name type="scientific">Solitalea agri</name>
    <dbReference type="NCBI Taxonomy" id="2953739"/>
    <lineage>
        <taxon>Bacteria</taxon>
        <taxon>Pseudomonadati</taxon>
        <taxon>Bacteroidota</taxon>
        <taxon>Sphingobacteriia</taxon>
        <taxon>Sphingobacteriales</taxon>
        <taxon>Sphingobacteriaceae</taxon>
        <taxon>Solitalea</taxon>
    </lineage>
</organism>
<evidence type="ECO:0000256" key="6">
    <source>
        <dbReference type="ARBA" id="ARBA00023310"/>
    </source>
</evidence>
<dbReference type="PANTHER" id="PTHR11910">
    <property type="entry name" value="ATP SYNTHASE DELTA CHAIN"/>
    <property type="match status" value="1"/>
</dbReference>
<keyword evidence="2 7" id="KW-0813">Transport</keyword>
<comment type="subcellular location">
    <subcellularLocation>
        <location evidence="7">Cell membrane</location>
        <topology evidence="7">Peripheral membrane protein</topology>
    </subcellularLocation>
    <subcellularLocation>
        <location evidence="1">Membrane</location>
    </subcellularLocation>
</comment>
<reference evidence="8" key="1">
    <citation type="submission" date="2022-06" db="EMBL/GenBank/DDBJ databases">
        <title>Solitalea sp. MAHUQ-68 isolated from rhizospheric soil.</title>
        <authorList>
            <person name="Huq M.A."/>
        </authorList>
    </citation>
    <scope>NUCLEOTIDE SEQUENCE</scope>
    <source>
        <strain evidence="8">MAHUQ-68</strain>
    </source>
</reference>
<evidence type="ECO:0000313" key="8">
    <source>
        <dbReference type="EMBL" id="MCO4293513.1"/>
    </source>
</evidence>
<keyword evidence="7" id="KW-1003">Cell membrane</keyword>
<evidence type="ECO:0000256" key="4">
    <source>
        <dbReference type="ARBA" id="ARBA00023065"/>
    </source>
</evidence>
<protein>
    <recommendedName>
        <fullName evidence="7">ATP synthase subunit delta</fullName>
    </recommendedName>
    <alternativeName>
        <fullName evidence="7">ATP synthase F(1) sector subunit delta</fullName>
    </alternativeName>
    <alternativeName>
        <fullName evidence="7">F-type ATPase subunit delta</fullName>
        <shortName evidence="7">F-ATPase subunit delta</shortName>
    </alternativeName>
</protein>
<keyword evidence="5 7" id="KW-0472">Membrane</keyword>
<dbReference type="Pfam" id="PF00213">
    <property type="entry name" value="OSCP"/>
    <property type="match status" value="1"/>
</dbReference>
<dbReference type="AlphaFoldDB" id="A0A9X2JCW7"/>
<keyword evidence="4 7" id="KW-0406">Ion transport</keyword>
<dbReference type="PRINTS" id="PR00125">
    <property type="entry name" value="ATPASEDELTA"/>
</dbReference>
<evidence type="ECO:0000256" key="5">
    <source>
        <dbReference type="ARBA" id="ARBA00023136"/>
    </source>
</evidence>
<comment type="caution">
    <text evidence="8">The sequence shown here is derived from an EMBL/GenBank/DDBJ whole genome shotgun (WGS) entry which is preliminary data.</text>
</comment>
<dbReference type="RefSeq" id="WP_252588168.1">
    <property type="nucleotide sequence ID" value="NZ_JAMWYS010000036.1"/>
</dbReference>
<sequence length="185" mass="20506">MSEIKVALRYAKSLLDLAIEQNKVEAINNDMMLLHQTVKANSELRAVLANPIVAPASKKKILNSLFIDKVDNVTITFFNLMIAKGREEYLYTTAKQFAELYNLLKGIVKAEIVSASALTDENKIELIANLEKELGKQVILKAKVDPDLVGGFVLTVGDKQFDTSIAKQLRTIKNQLVSKGFVAQI</sequence>
<evidence type="ECO:0000313" key="9">
    <source>
        <dbReference type="Proteomes" id="UP001155182"/>
    </source>
</evidence>
<accession>A0A9X2JCW7</accession>
<keyword evidence="3 7" id="KW-0375">Hydrogen ion transport</keyword>
<dbReference type="Proteomes" id="UP001155182">
    <property type="component" value="Unassembled WGS sequence"/>
</dbReference>
<keyword evidence="6 7" id="KW-0066">ATP synthesis</keyword>
<dbReference type="Gene3D" id="1.10.520.20">
    <property type="entry name" value="N-terminal domain of the delta subunit of the F1F0-ATP synthase"/>
    <property type="match status" value="1"/>
</dbReference>
<proteinExistence type="inferred from homology"/>
<dbReference type="EMBL" id="JAMWYS010000036">
    <property type="protein sequence ID" value="MCO4293513.1"/>
    <property type="molecule type" value="Genomic_DNA"/>
</dbReference>
<dbReference type="GO" id="GO:0005886">
    <property type="term" value="C:plasma membrane"/>
    <property type="evidence" value="ECO:0007669"/>
    <property type="project" value="UniProtKB-SubCell"/>
</dbReference>
<keyword evidence="9" id="KW-1185">Reference proteome</keyword>
<dbReference type="GO" id="GO:0046933">
    <property type="term" value="F:proton-transporting ATP synthase activity, rotational mechanism"/>
    <property type="evidence" value="ECO:0007669"/>
    <property type="project" value="UniProtKB-UniRule"/>
</dbReference>
<evidence type="ECO:0000256" key="2">
    <source>
        <dbReference type="ARBA" id="ARBA00022448"/>
    </source>
</evidence>
<comment type="function">
    <text evidence="7">F(1)F(0) ATP synthase produces ATP from ADP in the presence of a proton or sodium gradient. F-type ATPases consist of two structural domains, F(1) containing the extramembraneous catalytic core and F(0) containing the membrane proton channel, linked together by a central stalk and a peripheral stalk. During catalysis, ATP synthesis in the catalytic domain of F(1) is coupled via a rotary mechanism of the central stalk subunits to proton translocation.</text>
</comment>
<dbReference type="InterPro" id="IPR026015">
    <property type="entry name" value="ATP_synth_OSCP/delta_N_sf"/>
</dbReference>
<dbReference type="GO" id="GO:0045259">
    <property type="term" value="C:proton-transporting ATP synthase complex"/>
    <property type="evidence" value="ECO:0007669"/>
    <property type="project" value="UniProtKB-KW"/>
</dbReference>
<evidence type="ECO:0000256" key="1">
    <source>
        <dbReference type="ARBA" id="ARBA00004370"/>
    </source>
</evidence>
<comment type="function">
    <text evidence="7">This protein is part of the stalk that links CF(0) to CF(1). It either transmits conformational changes from CF(0) to CF(1) or is implicated in proton conduction.</text>
</comment>
<dbReference type="SUPFAM" id="SSF47928">
    <property type="entry name" value="N-terminal domain of the delta subunit of the F1F0-ATP synthase"/>
    <property type="match status" value="1"/>
</dbReference>
<evidence type="ECO:0000256" key="3">
    <source>
        <dbReference type="ARBA" id="ARBA00022781"/>
    </source>
</evidence>
<dbReference type="NCBIfam" id="TIGR01145">
    <property type="entry name" value="ATP_synt_delta"/>
    <property type="match status" value="1"/>
</dbReference>
<dbReference type="HAMAP" id="MF_01416">
    <property type="entry name" value="ATP_synth_delta_bact"/>
    <property type="match status" value="1"/>
</dbReference>
<dbReference type="InterPro" id="IPR000711">
    <property type="entry name" value="ATPase_OSCP/dsu"/>
</dbReference>
<name>A0A9X2JCW7_9SPHI</name>